<reference evidence="9" key="1">
    <citation type="submission" date="2024-07" db="EMBL/GenBank/DDBJ databases">
        <authorList>
            <person name="Kim Y.J."/>
            <person name="Jeong J.Y."/>
        </authorList>
    </citation>
    <scope>NUCLEOTIDE SEQUENCE</scope>
    <source>
        <strain evidence="9">GIHE-MW2</strain>
    </source>
</reference>
<evidence type="ECO:0000256" key="7">
    <source>
        <dbReference type="ARBA" id="ARBA00023136"/>
    </source>
</evidence>
<evidence type="ECO:0000256" key="5">
    <source>
        <dbReference type="ARBA" id="ARBA00022692"/>
    </source>
</evidence>
<evidence type="ECO:0000256" key="3">
    <source>
        <dbReference type="ARBA" id="ARBA00022448"/>
    </source>
</evidence>
<gene>
    <name evidence="9" type="ORF">ABWT76_000702</name>
</gene>
<keyword evidence="7 8" id="KW-0472">Membrane</keyword>
<proteinExistence type="inferred from homology"/>
<name>A0AAU8JGL8_9CYAN</name>
<evidence type="ECO:0000256" key="4">
    <source>
        <dbReference type="ARBA" id="ARBA00022475"/>
    </source>
</evidence>
<feature type="transmembrane region" description="Helical" evidence="8">
    <location>
        <begin position="216"/>
        <end position="233"/>
    </location>
</feature>
<feature type="transmembrane region" description="Helical" evidence="8">
    <location>
        <begin position="123"/>
        <end position="142"/>
    </location>
</feature>
<dbReference type="Gene3D" id="1.20.1530.20">
    <property type="match status" value="1"/>
</dbReference>
<dbReference type="PANTHER" id="PTHR36838">
    <property type="entry name" value="AUXIN EFFLUX CARRIER FAMILY PROTEIN"/>
    <property type="match status" value="1"/>
</dbReference>
<evidence type="ECO:0000256" key="6">
    <source>
        <dbReference type="ARBA" id="ARBA00022989"/>
    </source>
</evidence>
<dbReference type="PANTHER" id="PTHR36838:SF1">
    <property type="entry name" value="SLR1864 PROTEIN"/>
    <property type="match status" value="1"/>
</dbReference>
<keyword evidence="5 8" id="KW-0812">Transmembrane</keyword>
<protein>
    <submittedName>
        <fullName evidence="9">AEC family transporter</fullName>
    </submittedName>
</protein>
<keyword evidence="3" id="KW-0813">Transport</keyword>
<organism evidence="9">
    <name type="scientific">Planktothricoides raciborskii GIHE-MW2</name>
    <dbReference type="NCBI Taxonomy" id="2792601"/>
    <lineage>
        <taxon>Bacteria</taxon>
        <taxon>Bacillati</taxon>
        <taxon>Cyanobacteriota</taxon>
        <taxon>Cyanophyceae</taxon>
        <taxon>Oscillatoriophycideae</taxon>
        <taxon>Oscillatoriales</taxon>
        <taxon>Oscillatoriaceae</taxon>
        <taxon>Planktothricoides</taxon>
    </lineage>
</organism>
<keyword evidence="4" id="KW-1003">Cell membrane</keyword>
<keyword evidence="6 8" id="KW-1133">Transmembrane helix</keyword>
<feature type="transmembrane region" description="Helical" evidence="8">
    <location>
        <begin position="31"/>
        <end position="50"/>
    </location>
</feature>
<comment type="subcellular location">
    <subcellularLocation>
        <location evidence="1">Cell membrane</location>
        <topology evidence="1">Multi-pass membrane protein</topology>
    </subcellularLocation>
</comment>
<comment type="similarity">
    <text evidence="2">Belongs to the auxin efflux carrier (TC 2.A.69) family.</text>
</comment>
<dbReference type="InterPro" id="IPR004776">
    <property type="entry name" value="Mem_transp_PIN-like"/>
</dbReference>
<dbReference type="RefSeq" id="WP_054469262.1">
    <property type="nucleotide sequence ID" value="NZ_CP159837.1"/>
</dbReference>
<feature type="transmembrane region" description="Helical" evidence="8">
    <location>
        <begin position="275"/>
        <end position="295"/>
    </location>
</feature>
<feature type="transmembrane region" description="Helical" evidence="8">
    <location>
        <begin position="184"/>
        <end position="204"/>
    </location>
</feature>
<dbReference type="InterPro" id="IPR038770">
    <property type="entry name" value="Na+/solute_symporter_sf"/>
</dbReference>
<feature type="transmembrane region" description="Helical" evidence="8">
    <location>
        <begin position="154"/>
        <end position="172"/>
    </location>
</feature>
<evidence type="ECO:0000256" key="1">
    <source>
        <dbReference type="ARBA" id="ARBA00004651"/>
    </source>
</evidence>
<dbReference type="AlphaFoldDB" id="A0AAU8JGL8"/>
<dbReference type="GO" id="GO:0005886">
    <property type="term" value="C:plasma membrane"/>
    <property type="evidence" value="ECO:0007669"/>
    <property type="project" value="UniProtKB-SubCell"/>
</dbReference>
<evidence type="ECO:0000256" key="8">
    <source>
        <dbReference type="SAM" id="Phobius"/>
    </source>
</evidence>
<dbReference type="Pfam" id="PF03547">
    <property type="entry name" value="Mem_trans"/>
    <property type="match status" value="2"/>
</dbReference>
<dbReference type="GO" id="GO:0055085">
    <property type="term" value="P:transmembrane transport"/>
    <property type="evidence" value="ECO:0007669"/>
    <property type="project" value="InterPro"/>
</dbReference>
<feature type="transmembrane region" description="Helical" evidence="8">
    <location>
        <begin position="62"/>
        <end position="81"/>
    </location>
</feature>
<dbReference type="EMBL" id="CP159837">
    <property type="protein sequence ID" value="XCM37895.1"/>
    <property type="molecule type" value="Genomic_DNA"/>
</dbReference>
<accession>A0AAU8JGL8</accession>
<sequence length="297" mass="31796">MIALLSSVIPVALIVLMGFYAGKTLELDQPTLSRVVLYVLSPALIVDSLYRTTMNTENMLGIFAGFILTYLLLCLLVWVVGKQFSLSPATQKSLLATTSFPNTGNLGLPVNLFAFGEAGLERAIVYLIASSLVTFSTGPAFLKGGSFWSGLRFTLKLPLIWAMVFGVLLRLFGSELPFKLDQGLHLVAQAAVPIALLLLGMQIANSTWQFSPYEGAASFMRLVVGSVVAYLSGKLLGLTGLDLQVLVLQSSMPAAVNSFLMVNEFGGDAPRTARVVVASTLLGFVTLPVVIWAIADL</sequence>
<evidence type="ECO:0000313" key="9">
    <source>
        <dbReference type="EMBL" id="XCM37895.1"/>
    </source>
</evidence>
<evidence type="ECO:0000256" key="2">
    <source>
        <dbReference type="ARBA" id="ARBA00010145"/>
    </source>
</evidence>